<dbReference type="EMBL" id="BAABME010000252">
    <property type="protein sequence ID" value="GAA0141146.1"/>
    <property type="molecule type" value="Genomic_DNA"/>
</dbReference>
<keyword evidence="1 3" id="KW-0812">Transmembrane</keyword>
<dbReference type="Proteomes" id="UP001454036">
    <property type="component" value="Unassembled WGS sequence"/>
</dbReference>
<comment type="caution">
    <text evidence="3">The sequence shown here is derived from an EMBL/GenBank/DDBJ whole genome shotgun (WGS) entry which is preliminary data.</text>
</comment>
<dbReference type="SUPFAM" id="SSF56672">
    <property type="entry name" value="DNA/RNA polymerases"/>
    <property type="match status" value="1"/>
</dbReference>
<proteinExistence type="predicted"/>
<name>A0AAV3NQP6_LITER</name>
<keyword evidence="1" id="KW-1133">Transmembrane helix</keyword>
<dbReference type="Pfam" id="PF07727">
    <property type="entry name" value="RVT_2"/>
    <property type="match status" value="1"/>
</dbReference>
<evidence type="ECO:0000313" key="3">
    <source>
        <dbReference type="EMBL" id="GAA0141146.1"/>
    </source>
</evidence>
<evidence type="ECO:0000259" key="2">
    <source>
        <dbReference type="Pfam" id="PF07727"/>
    </source>
</evidence>
<feature type="domain" description="Reverse transcriptase Ty1/copia-type" evidence="2">
    <location>
        <begin position="8"/>
        <end position="177"/>
    </location>
</feature>
<accession>A0AAV3NQP6</accession>
<sequence>MRPDGTIERFKARLVIRGFTQKKDIDYFNTYSLVTKIATIIALIALAVIHDLIVHQMDVKTAFLNGDLEEDIYMSQPEGLVVQGQKNKVFKLKNSLYGLKQAPKQWYEKFNNTLVRNGYTVNNSDSCMYSEVFRSDCVIICLYVDDMLILGNTLDVVNKTRELLSSNIEMQDLGEADVIL</sequence>
<gene>
    <name evidence="3" type="ORF">LIER_02358</name>
</gene>
<protein>
    <submittedName>
        <fullName evidence="3">Transmembrane signal receptor</fullName>
    </submittedName>
</protein>
<dbReference type="InterPro" id="IPR013103">
    <property type="entry name" value="RVT_2"/>
</dbReference>
<organism evidence="3 4">
    <name type="scientific">Lithospermum erythrorhizon</name>
    <name type="common">Purple gromwell</name>
    <name type="synonym">Lithospermum officinale var. erythrorhizon</name>
    <dbReference type="NCBI Taxonomy" id="34254"/>
    <lineage>
        <taxon>Eukaryota</taxon>
        <taxon>Viridiplantae</taxon>
        <taxon>Streptophyta</taxon>
        <taxon>Embryophyta</taxon>
        <taxon>Tracheophyta</taxon>
        <taxon>Spermatophyta</taxon>
        <taxon>Magnoliopsida</taxon>
        <taxon>eudicotyledons</taxon>
        <taxon>Gunneridae</taxon>
        <taxon>Pentapetalae</taxon>
        <taxon>asterids</taxon>
        <taxon>lamiids</taxon>
        <taxon>Boraginales</taxon>
        <taxon>Boraginaceae</taxon>
        <taxon>Boraginoideae</taxon>
        <taxon>Lithospermeae</taxon>
        <taxon>Lithospermum</taxon>
    </lineage>
</organism>
<evidence type="ECO:0000313" key="4">
    <source>
        <dbReference type="Proteomes" id="UP001454036"/>
    </source>
</evidence>
<keyword evidence="1" id="KW-0472">Membrane</keyword>
<evidence type="ECO:0000256" key="1">
    <source>
        <dbReference type="SAM" id="Phobius"/>
    </source>
</evidence>
<keyword evidence="3" id="KW-0675">Receptor</keyword>
<dbReference type="InterPro" id="IPR043502">
    <property type="entry name" value="DNA/RNA_pol_sf"/>
</dbReference>
<reference evidence="3 4" key="1">
    <citation type="submission" date="2024-01" db="EMBL/GenBank/DDBJ databases">
        <title>The complete chloroplast genome sequence of Lithospermum erythrorhizon: insights into the phylogenetic relationship among Boraginaceae species and the maternal lineages of purple gromwells.</title>
        <authorList>
            <person name="Okada T."/>
            <person name="Watanabe K."/>
        </authorList>
    </citation>
    <scope>NUCLEOTIDE SEQUENCE [LARGE SCALE GENOMIC DNA]</scope>
</reference>
<dbReference type="AlphaFoldDB" id="A0AAV3NQP6"/>
<feature type="transmembrane region" description="Helical" evidence="1">
    <location>
        <begin position="33"/>
        <end position="54"/>
    </location>
</feature>
<keyword evidence="4" id="KW-1185">Reference proteome</keyword>